<evidence type="ECO:0000313" key="2">
    <source>
        <dbReference type="EMBL" id="MBA4669077.1"/>
    </source>
</evidence>
<evidence type="ECO:0000256" key="1">
    <source>
        <dbReference type="SAM" id="Phobius"/>
    </source>
</evidence>
<feature type="transmembrane region" description="Helical" evidence="1">
    <location>
        <begin position="30"/>
        <end position="63"/>
    </location>
</feature>
<keyword evidence="1" id="KW-0472">Membrane</keyword>
<accession>A0A7C9AKI2</accession>
<organism evidence="2">
    <name type="scientific">Opuntia streptacantha</name>
    <name type="common">Prickly pear cactus</name>
    <name type="synonym">Opuntia cardona</name>
    <dbReference type="NCBI Taxonomy" id="393608"/>
    <lineage>
        <taxon>Eukaryota</taxon>
        <taxon>Viridiplantae</taxon>
        <taxon>Streptophyta</taxon>
        <taxon>Embryophyta</taxon>
        <taxon>Tracheophyta</taxon>
        <taxon>Spermatophyta</taxon>
        <taxon>Magnoliopsida</taxon>
        <taxon>eudicotyledons</taxon>
        <taxon>Gunneridae</taxon>
        <taxon>Pentapetalae</taxon>
        <taxon>Caryophyllales</taxon>
        <taxon>Cactineae</taxon>
        <taxon>Cactaceae</taxon>
        <taxon>Opuntioideae</taxon>
        <taxon>Opuntia</taxon>
    </lineage>
</organism>
<protein>
    <submittedName>
        <fullName evidence="2">Uncharacterized protein</fullName>
    </submittedName>
</protein>
<dbReference type="AlphaFoldDB" id="A0A7C9AKI2"/>
<reference evidence="2" key="1">
    <citation type="journal article" date="2013" name="J. Plant Res.">
        <title>Effect of fungi and light on seed germination of three Opuntia species from semiarid lands of central Mexico.</title>
        <authorList>
            <person name="Delgado-Sanchez P."/>
            <person name="Jimenez-Bremont J.F."/>
            <person name="Guerrero-Gonzalez Mde L."/>
            <person name="Flores J."/>
        </authorList>
    </citation>
    <scope>NUCLEOTIDE SEQUENCE</scope>
    <source>
        <tissue evidence="2">Cladode</tissue>
    </source>
</reference>
<proteinExistence type="predicted"/>
<name>A0A7C9AKI2_OPUST</name>
<reference evidence="2" key="2">
    <citation type="submission" date="2020-07" db="EMBL/GenBank/DDBJ databases">
        <authorList>
            <person name="Vera ALvarez R."/>
            <person name="Arias-Moreno D.M."/>
            <person name="Jimenez-Jacinto V."/>
            <person name="Jimenez-Bremont J.F."/>
            <person name="Swaminathan K."/>
            <person name="Moose S.P."/>
            <person name="Guerrero-Gonzalez M.L."/>
            <person name="Marino-Ramirez L."/>
            <person name="Landsman D."/>
            <person name="Rodriguez-Kessler M."/>
            <person name="Delgado-Sanchez P."/>
        </authorList>
    </citation>
    <scope>NUCLEOTIDE SEQUENCE</scope>
    <source>
        <tissue evidence="2">Cladode</tissue>
    </source>
</reference>
<keyword evidence="1" id="KW-1133">Transmembrane helix</keyword>
<sequence length="120" mass="13697">MQTIHTCLPHHLLTPLSGNIPTHLLQFTRIAFICLSLDLIIFCKSLICGFNFFAAFAFYLLIILQGTLRMQIKVTCLAAKGPVKSLLTTPITPTLCSPHLQQLVFMKLEFWFLIRNYNDK</sequence>
<keyword evidence="1" id="KW-0812">Transmembrane</keyword>
<dbReference type="EMBL" id="GISG01242263">
    <property type="protein sequence ID" value="MBA4669077.1"/>
    <property type="molecule type" value="Transcribed_RNA"/>
</dbReference>